<feature type="domain" description="YheO-like" evidence="1">
    <location>
        <begin position="7"/>
        <end position="116"/>
    </location>
</feature>
<dbReference type="InterPro" id="IPR039446">
    <property type="entry name" value="DauR-like"/>
</dbReference>
<reference evidence="3" key="1">
    <citation type="submission" date="2010-10" db="EMBL/GenBank/DDBJ databases">
        <title>Complete sequence of chromosome of Geobacillus sp. Y4.1MC1.</title>
        <authorList>
            <consortium name="US DOE Joint Genome Institute"/>
            <person name="Lucas S."/>
            <person name="Copeland A."/>
            <person name="Lapidus A."/>
            <person name="Cheng J.-F."/>
            <person name="Bruce D."/>
            <person name="Goodwin L."/>
            <person name="Pitluck S."/>
            <person name="Chertkov O."/>
            <person name="Zhang X."/>
            <person name="Detter J.C."/>
            <person name="Han C."/>
            <person name="Tapia R."/>
            <person name="Land M."/>
            <person name="Hauser L."/>
            <person name="Jeffries C."/>
            <person name="Kyrpides N."/>
            <person name="Ivanova N."/>
            <person name="Ovchinnikova G."/>
            <person name="Brumm P."/>
            <person name="Mead D."/>
            <person name="Woyke T."/>
        </authorList>
    </citation>
    <scope>NUCLEOTIDE SEQUENCE [LARGE SCALE GENOMIC DNA]</scope>
    <source>
        <strain evidence="3">Y4.1MC1</strain>
    </source>
</reference>
<dbReference type="InterPro" id="IPR039445">
    <property type="entry name" value="DauR-like_HTH"/>
</dbReference>
<organism evidence="3">
    <name type="scientific">Geobacillus sp. (strain Y4.1MC1)</name>
    <dbReference type="NCBI Taxonomy" id="581103"/>
    <lineage>
        <taxon>Bacteria</taxon>
        <taxon>Bacillati</taxon>
        <taxon>Bacillota</taxon>
        <taxon>Bacilli</taxon>
        <taxon>Bacillales</taxon>
        <taxon>Anoxybacillaceae</taxon>
        <taxon>Geobacillus</taxon>
    </lineage>
</organism>
<gene>
    <name evidence="3" type="ORF">GY4MC1_0696</name>
</gene>
<accession>A0A7U3YCY5</accession>
<name>A0A7U3YCY5_GEOS0</name>
<evidence type="ECO:0000313" key="3">
    <source>
        <dbReference type="EMBL" id="ADP73515.1"/>
    </source>
</evidence>
<dbReference type="InterPro" id="IPR013559">
    <property type="entry name" value="YheO"/>
</dbReference>
<dbReference type="KEGG" id="gmc:GY4MC1_0696"/>
<sequence length="225" mass="25379">MDKELIRHYTNLMNYFSVILGPSYEFVLHVLDPDGGSHIAHIINGELSGRNLGAPLTDYARQLINEKVYLEKDFVANYRSKGANGKEFRSSTLFIKGEDNELLGLLCVNFDADHHYHLAKEVLKLAQLDVSTQDLKKATEKEKPIENLTINIQDMIYSLVDKNILESGAKLSQEQKVSIISKLKEQGIFNIKGAVVDVANTLGVSVASVYRYLQMINHSEKKQLR</sequence>
<protein>
    <submittedName>
        <fullName evidence="3">YheO-like domain-containing protein</fullName>
    </submittedName>
</protein>
<dbReference type="Pfam" id="PF13309">
    <property type="entry name" value="HTH_22"/>
    <property type="match status" value="1"/>
</dbReference>
<proteinExistence type="predicted"/>
<dbReference type="AlphaFoldDB" id="A0A7U3YCY5"/>
<dbReference type="EMBL" id="CP002293">
    <property type="protein sequence ID" value="ADP73515.1"/>
    <property type="molecule type" value="Genomic_DNA"/>
</dbReference>
<dbReference type="Pfam" id="PF08348">
    <property type="entry name" value="PAS_6"/>
    <property type="match status" value="1"/>
</dbReference>
<feature type="domain" description="Transcriptional regulator DauR-like HTH" evidence="2">
    <location>
        <begin position="156"/>
        <end position="213"/>
    </location>
</feature>
<dbReference type="PANTHER" id="PTHR35568:SF1">
    <property type="entry name" value="TRANSCRIPTIONAL REGULATOR DAUR"/>
    <property type="match status" value="1"/>
</dbReference>
<evidence type="ECO:0000259" key="2">
    <source>
        <dbReference type="Pfam" id="PF13309"/>
    </source>
</evidence>
<evidence type="ECO:0000259" key="1">
    <source>
        <dbReference type="Pfam" id="PF08348"/>
    </source>
</evidence>
<dbReference type="PANTHER" id="PTHR35568">
    <property type="entry name" value="TRANSCRIPTIONAL REGULATOR DAUR"/>
    <property type="match status" value="1"/>
</dbReference>